<keyword evidence="1" id="KW-0732">Signal</keyword>
<feature type="signal peptide" evidence="1">
    <location>
        <begin position="1"/>
        <end position="18"/>
    </location>
</feature>
<protein>
    <recommendedName>
        <fullName evidence="4">PepSY-like beta-lactamase-inhibitor</fullName>
    </recommendedName>
</protein>
<keyword evidence="3" id="KW-1185">Reference proteome</keyword>
<comment type="caution">
    <text evidence="2">The sequence shown here is derived from an EMBL/GenBank/DDBJ whole genome shotgun (WGS) entry which is preliminary data.</text>
</comment>
<accession>V6S3Y6</accession>
<evidence type="ECO:0000313" key="2">
    <source>
        <dbReference type="EMBL" id="TWI07897.1"/>
    </source>
</evidence>
<dbReference type="EMBL" id="VLKQ01000024">
    <property type="protein sequence ID" value="TWI07897.1"/>
    <property type="molecule type" value="Genomic_DNA"/>
</dbReference>
<feature type="chain" id="PRO_5030178774" description="PepSY-like beta-lactamase-inhibitor" evidence="1">
    <location>
        <begin position="19"/>
        <end position="127"/>
    </location>
</feature>
<dbReference type="AlphaFoldDB" id="V6S3Y6"/>
<name>V6S3Y6_9FLAO</name>
<dbReference type="Proteomes" id="UP000319848">
    <property type="component" value="Unassembled WGS sequence"/>
</dbReference>
<dbReference type="RefSeq" id="WP_023569723.1">
    <property type="nucleotide sequence ID" value="NZ_AVBI01000002.1"/>
</dbReference>
<evidence type="ECO:0008006" key="4">
    <source>
        <dbReference type="Google" id="ProtNLM"/>
    </source>
</evidence>
<sequence length="127" mass="14668">MKKLLVLFVLILSVNAFAQKEGTYLEVEKVVFNDDAMGDLVVATPDRNISVKIIDKKVVITGVSVTEEEVSDSEFKIIDTLNNYDDYKSFLVEKNKTKYYIEFDFREKIKAVFVRNESGHILISYMR</sequence>
<reference evidence="2 3" key="1">
    <citation type="journal article" date="2015" name="Stand. Genomic Sci.">
        <title>Genomic Encyclopedia of Bacterial and Archaeal Type Strains, Phase III: the genomes of soil and plant-associated and newly described type strains.</title>
        <authorList>
            <person name="Whitman W.B."/>
            <person name="Woyke T."/>
            <person name="Klenk H.P."/>
            <person name="Zhou Y."/>
            <person name="Lilburn T.G."/>
            <person name="Beck B.J."/>
            <person name="De Vos P."/>
            <person name="Vandamme P."/>
            <person name="Eisen J.A."/>
            <person name="Garrity G."/>
            <person name="Hugenholtz P."/>
            <person name="Kyrpides N.C."/>
        </authorList>
    </citation>
    <scope>NUCLEOTIDE SEQUENCE [LARGE SCALE GENOMIC DNA]</scope>
    <source>
        <strain evidence="2 3">CGMCC 1.7270</strain>
    </source>
</reference>
<evidence type="ECO:0000313" key="3">
    <source>
        <dbReference type="Proteomes" id="UP000319848"/>
    </source>
</evidence>
<organism evidence="2 3">
    <name type="scientific">Flavobacterium cauense R2A-7</name>
    <dbReference type="NCBI Taxonomy" id="1341154"/>
    <lineage>
        <taxon>Bacteria</taxon>
        <taxon>Pseudomonadati</taxon>
        <taxon>Bacteroidota</taxon>
        <taxon>Flavobacteriia</taxon>
        <taxon>Flavobacteriales</taxon>
        <taxon>Flavobacteriaceae</taxon>
        <taxon>Flavobacterium</taxon>
    </lineage>
</organism>
<gene>
    <name evidence="2" type="ORF">IP98_02933</name>
</gene>
<proteinExistence type="predicted"/>
<evidence type="ECO:0000256" key="1">
    <source>
        <dbReference type="SAM" id="SignalP"/>
    </source>
</evidence>